<protein>
    <submittedName>
        <fullName evidence="2">Uncharacterized protein</fullName>
    </submittedName>
</protein>
<dbReference type="EMBL" id="CAJVCH010024506">
    <property type="protein sequence ID" value="CAG7696846.1"/>
    <property type="molecule type" value="Genomic_DNA"/>
</dbReference>
<name>A0A8J2JT23_9HEXA</name>
<evidence type="ECO:0000313" key="3">
    <source>
        <dbReference type="Proteomes" id="UP000708208"/>
    </source>
</evidence>
<gene>
    <name evidence="2" type="ORF">AFUS01_LOCUS3970</name>
</gene>
<keyword evidence="1" id="KW-1133">Transmembrane helix</keyword>
<evidence type="ECO:0000313" key="2">
    <source>
        <dbReference type="EMBL" id="CAG7696846.1"/>
    </source>
</evidence>
<feature type="non-terminal residue" evidence="2">
    <location>
        <position position="1"/>
    </location>
</feature>
<dbReference type="OrthoDB" id="6077919at2759"/>
<keyword evidence="1" id="KW-0472">Membrane</keyword>
<reference evidence="2" key="1">
    <citation type="submission" date="2021-06" db="EMBL/GenBank/DDBJ databases">
        <authorList>
            <person name="Hodson N. C."/>
            <person name="Mongue J. A."/>
            <person name="Jaron S. K."/>
        </authorList>
    </citation>
    <scope>NUCLEOTIDE SEQUENCE</scope>
</reference>
<feature type="transmembrane region" description="Helical" evidence="1">
    <location>
        <begin position="63"/>
        <end position="85"/>
    </location>
</feature>
<organism evidence="2 3">
    <name type="scientific">Allacma fusca</name>
    <dbReference type="NCBI Taxonomy" id="39272"/>
    <lineage>
        <taxon>Eukaryota</taxon>
        <taxon>Metazoa</taxon>
        <taxon>Ecdysozoa</taxon>
        <taxon>Arthropoda</taxon>
        <taxon>Hexapoda</taxon>
        <taxon>Collembola</taxon>
        <taxon>Symphypleona</taxon>
        <taxon>Sminthuridae</taxon>
        <taxon>Allacma</taxon>
    </lineage>
</organism>
<dbReference type="AlphaFoldDB" id="A0A8J2JT23"/>
<proteinExistence type="predicted"/>
<sequence>MFTSPVDCSKNSKRISSESTDPIIPGKLTVLVQALNFFGTCPVGYDPNSKQMFTFAWHSKTTFISLTMVIWITCIIATSVLDVVFKLHPFSTYSILLENLQEAFNKDPAFGPSKGKLLYGLAI</sequence>
<keyword evidence="3" id="KW-1185">Reference proteome</keyword>
<evidence type="ECO:0000256" key="1">
    <source>
        <dbReference type="SAM" id="Phobius"/>
    </source>
</evidence>
<dbReference type="Proteomes" id="UP000708208">
    <property type="component" value="Unassembled WGS sequence"/>
</dbReference>
<accession>A0A8J2JT23</accession>
<comment type="caution">
    <text evidence="2">The sequence shown here is derived from an EMBL/GenBank/DDBJ whole genome shotgun (WGS) entry which is preliminary data.</text>
</comment>
<keyword evidence="1" id="KW-0812">Transmembrane</keyword>